<reference evidence="2 3" key="1">
    <citation type="submission" date="2016-02" db="EMBL/GenBank/DDBJ databases">
        <authorList>
            <person name="Wen L."/>
            <person name="He K."/>
            <person name="Yang H."/>
        </authorList>
    </citation>
    <scope>NUCLEOTIDE SEQUENCE [LARGE SCALE GENOMIC DNA]</scope>
    <source>
        <strain evidence="2">ShG14-8</strain>
    </source>
</reference>
<comment type="caution">
    <text evidence="2">The sequence shown here is derived from an EMBL/GenBank/DDBJ whole genome shotgun (WGS) entry which is preliminary data.</text>
</comment>
<proteinExistence type="predicted"/>
<gene>
    <name evidence="2" type="ORF">AWT59_2866</name>
</gene>
<name>A0A139BPV9_9PROT</name>
<dbReference type="Pfam" id="PF07963">
    <property type="entry name" value="N_methyl"/>
    <property type="match status" value="1"/>
</dbReference>
<organism evidence="2 3">
    <name type="scientific">Candidatus Gallionella acididurans</name>
    <dbReference type="NCBI Taxonomy" id="1796491"/>
    <lineage>
        <taxon>Bacteria</taxon>
        <taxon>Pseudomonadati</taxon>
        <taxon>Pseudomonadota</taxon>
        <taxon>Betaproteobacteria</taxon>
        <taxon>Nitrosomonadales</taxon>
        <taxon>Gallionellaceae</taxon>
        <taxon>Gallionella</taxon>
    </lineage>
</organism>
<dbReference type="InterPro" id="IPR032092">
    <property type="entry name" value="PilW"/>
</dbReference>
<evidence type="ECO:0000256" key="1">
    <source>
        <dbReference type="SAM" id="Phobius"/>
    </source>
</evidence>
<dbReference type="AlphaFoldDB" id="A0A139BPV9"/>
<evidence type="ECO:0000313" key="2">
    <source>
        <dbReference type="EMBL" id="KXS31009.1"/>
    </source>
</evidence>
<protein>
    <submittedName>
        <fullName evidence="2">Putative type 4 fimbrial biogenesis PilW-related protein transmembrane</fullName>
    </submittedName>
</protein>
<keyword evidence="1" id="KW-1133">Transmembrane helix</keyword>
<dbReference type="Pfam" id="PF16074">
    <property type="entry name" value="PilW"/>
    <property type="match status" value="1"/>
</dbReference>
<dbReference type="EMBL" id="LSLI01000108">
    <property type="protein sequence ID" value="KXS31009.1"/>
    <property type="molecule type" value="Genomic_DNA"/>
</dbReference>
<keyword evidence="1" id="KW-0472">Membrane</keyword>
<dbReference type="Proteomes" id="UP000070578">
    <property type="component" value="Unassembled WGS sequence"/>
</dbReference>
<keyword evidence="1 2" id="KW-0812">Transmembrane</keyword>
<evidence type="ECO:0000313" key="3">
    <source>
        <dbReference type="Proteomes" id="UP000070578"/>
    </source>
</evidence>
<accession>A0A139BPV9</accession>
<dbReference type="PROSITE" id="PS00409">
    <property type="entry name" value="PROKAR_NTER_METHYL"/>
    <property type="match status" value="1"/>
</dbReference>
<dbReference type="InterPro" id="IPR012902">
    <property type="entry name" value="N_methyl_site"/>
</dbReference>
<feature type="transmembrane region" description="Helical" evidence="1">
    <location>
        <begin position="21"/>
        <end position="43"/>
    </location>
</feature>
<sequence length="354" mass="38012">MKHSADKQTHLRSRFQGGLSLIELMVSITIGLLILVALSSMFINQSKTRVELDKSNRMIDNGRYAMELLTNNLSMAGYYSQYAPVGVPTTLYDPCDIASLTNPATNPDILELNVQGYNAANSTSLISSLPCGSAYVTTGGLTYTAGSPASVSPGSDILAIRRASTAISASATSGITYLQVSMCPTDVPGPPNNYQIAVAPASFSSMHKMDCATAANLRPFMVLTYFVSPSDNVNNGVGDGIPTLKQIDQYGNVTSLVEGIEYLQFDYGIDDTGDGEADRYVDCSTCTLADWSNVVSVRINLIARNQQMTAGWSDSKTYSLGLDGTAGPFNDAYKRHAFTQLVRLVNPSGRREQP</sequence>
<reference evidence="2 3" key="2">
    <citation type="submission" date="2016-03" db="EMBL/GenBank/DDBJ databases">
        <title>New uncultured bacterium of the family Gallionellaceae from acid mine drainage: description and reconstruction of genome based on metagenomic analysis of microbial community.</title>
        <authorList>
            <person name="Kadnikov V."/>
            <person name="Ivasenko D."/>
            <person name="Beletsky A."/>
            <person name="Mardanov A."/>
            <person name="Danilova E."/>
            <person name="Pimenov N."/>
            <person name="Karnachuk O."/>
            <person name="Ravin N."/>
        </authorList>
    </citation>
    <scope>NUCLEOTIDE SEQUENCE [LARGE SCALE GENOMIC DNA]</scope>
    <source>
        <strain evidence="2">ShG14-8</strain>
    </source>
</reference>
<dbReference type="GO" id="GO:0043683">
    <property type="term" value="P:type IV pilus assembly"/>
    <property type="evidence" value="ECO:0007669"/>
    <property type="project" value="InterPro"/>
</dbReference>